<proteinExistence type="predicted"/>
<feature type="transmembrane region" description="Helical" evidence="9">
    <location>
        <begin position="367"/>
        <end position="392"/>
    </location>
</feature>
<sequence length="1028" mass="113723">MAYHEPCNQISEKNSFDHPSPPNVSPHMANPSIENQLAECPRFKICQDRLAKLVETKEIESLQQSGGIHELVAALDTNLATGISGDGRDLSRRHQAFGSNLHLDEQPSTMMKEFYGLAMEAFKDSTVILLLCCATLSLVIEIKRNGAEEGFLDGAVTFLAILLVINFGVICRYCKARRKIKKLSRTKNVVGVMRLGKMQQVPTSEIVVGDILCLKSGDQVPADGLLVHGGSFKLEDGSVHEHEGFNYSKYPSLFAGGKVVEGSCRMLVTAVGHNTERSKLMRSISNHQSEDSRLQMAIDKTNSRLEKIWLSLSLLILLVQLLRCFVWKPVSENNHNPDPKGIKNTAEEIMTGVTKLMKKQGVRIHRLVAVLCILVFAIRDGLPLGTFIYLAYASKKMVSYRAMVGKLPACATIGLVTTICTGKTIDLALQHEKMADLWIGLDNINEVSKEVAHEVLSKLSEGIFTNLQYNGDTAISLTSEDDCLLYWAQKVLGTNMEEVNRNCTILHSEPFDLSRNRRGILLGRNEEVGKAMHVHWKGDPQVVLSMCSHYYDVAGTMQTLNQEKIVLLSQIIDKILSEGLHCFAFAYKQIAVQENEESPKLGEEEEQEETLKTTEHGLTFLGLVSMKNPYAAEVREAVKACRESGVKSKLVVGDDLNTAKIMAVHAGILRPEEDMEGAVIKASEFQSSSEEDRMKMIDNIRVMAETSPSDKLLMVKCLRQKGEVVAVTGTCNRDTPSLKEADVGLFLGRTKEGPSACETSPDSAVIRDSYTRWLVSDAEAAKEEADILVLGMDLGTIYRIIKLGKGVCNNLEKFIQLQLTLNIVAFAVNSILLVSKSETPLTPFQLLWVNLIMDILGALALAASTAEPPPSQTQQEKPPPVYGAGPIITKTMRRSIAVQSLYQVILLLILDLMGKAILHVDETTLKAMIFNCYLLCQVSELFSTRETQIKNIFVGIVKHESCWFLVILGTIFILQVVVTEAAAVVVHTGRLDLKQWCICIAISAVAMPIDWVAKWVHSVYFTSDLICK</sequence>
<dbReference type="SUPFAM" id="SSF81653">
    <property type="entry name" value="Calcium ATPase, transduction domain A"/>
    <property type="match status" value="1"/>
</dbReference>
<evidence type="ECO:0000259" key="12">
    <source>
        <dbReference type="Pfam" id="PF00690"/>
    </source>
</evidence>
<dbReference type="GO" id="GO:0046872">
    <property type="term" value="F:metal ion binding"/>
    <property type="evidence" value="ECO:0007669"/>
    <property type="project" value="UniProtKB-KW"/>
</dbReference>
<evidence type="ECO:0000256" key="2">
    <source>
        <dbReference type="ARBA" id="ARBA00022692"/>
    </source>
</evidence>
<evidence type="ECO:0000256" key="5">
    <source>
        <dbReference type="ARBA" id="ARBA00022842"/>
    </source>
</evidence>
<evidence type="ECO:0008006" key="15">
    <source>
        <dbReference type="Google" id="ProtNLM"/>
    </source>
</evidence>
<dbReference type="SUPFAM" id="SSF81660">
    <property type="entry name" value="Metal cation-transporting ATPase, ATP-binding domain N"/>
    <property type="match status" value="1"/>
</dbReference>
<dbReference type="Gene3D" id="3.40.50.1000">
    <property type="entry name" value="HAD superfamily/HAD-like"/>
    <property type="match status" value="1"/>
</dbReference>
<dbReference type="Gene3D" id="1.20.1110.10">
    <property type="entry name" value="Calcium-transporting ATPase, transmembrane domain"/>
    <property type="match status" value="2"/>
</dbReference>
<feature type="transmembrane region" description="Helical" evidence="9">
    <location>
        <begin position="121"/>
        <end position="142"/>
    </location>
</feature>
<dbReference type="InterPro" id="IPR006068">
    <property type="entry name" value="ATPase_P-typ_cation-transptr_C"/>
</dbReference>
<evidence type="ECO:0000256" key="1">
    <source>
        <dbReference type="ARBA" id="ARBA00004370"/>
    </source>
</evidence>
<dbReference type="Gene3D" id="3.40.1110.10">
    <property type="entry name" value="Calcium-transporting ATPase, cytoplasmic domain N"/>
    <property type="match status" value="1"/>
</dbReference>
<feature type="domain" description="P-type ATPase A" evidence="10">
    <location>
        <begin position="186"/>
        <end position="284"/>
    </location>
</feature>
<evidence type="ECO:0000256" key="4">
    <source>
        <dbReference type="ARBA" id="ARBA00022837"/>
    </source>
</evidence>
<dbReference type="Proteomes" id="UP001642360">
    <property type="component" value="Unassembled WGS sequence"/>
</dbReference>
<dbReference type="InterPro" id="IPR023214">
    <property type="entry name" value="HAD_sf"/>
</dbReference>
<evidence type="ECO:0000259" key="11">
    <source>
        <dbReference type="Pfam" id="PF00689"/>
    </source>
</evidence>
<evidence type="ECO:0000313" key="13">
    <source>
        <dbReference type="EMBL" id="CAK9149685.1"/>
    </source>
</evidence>
<name>A0ABC8S1M1_9AQUA</name>
<dbReference type="PANTHER" id="PTHR24093:SF432">
    <property type="entry name" value="CALCIUM-TRANSPORTING ATPASE 12, PLASMA MEMBRANE-TYPE-LIKE"/>
    <property type="match status" value="1"/>
</dbReference>
<evidence type="ECO:0000259" key="10">
    <source>
        <dbReference type="Pfam" id="PF00122"/>
    </source>
</evidence>
<evidence type="ECO:0000256" key="3">
    <source>
        <dbReference type="ARBA" id="ARBA00022723"/>
    </source>
</evidence>
<dbReference type="Pfam" id="PF00689">
    <property type="entry name" value="Cation_ATPase_C"/>
    <property type="match status" value="1"/>
</dbReference>
<feature type="transmembrane region" description="Helical" evidence="9">
    <location>
        <begin position="154"/>
        <end position="174"/>
    </location>
</feature>
<evidence type="ECO:0000256" key="6">
    <source>
        <dbReference type="ARBA" id="ARBA00022989"/>
    </source>
</evidence>
<gene>
    <name evidence="13" type="ORF">ILEXP_LOCUS17751</name>
</gene>
<keyword evidence="3" id="KW-0479">Metal-binding</keyword>
<evidence type="ECO:0000313" key="14">
    <source>
        <dbReference type="Proteomes" id="UP001642360"/>
    </source>
</evidence>
<dbReference type="SUPFAM" id="SSF81665">
    <property type="entry name" value="Calcium ATPase, transmembrane domain M"/>
    <property type="match status" value="1"/>
</dbReference>
<accession>A0ABC8S1M1</accession>
<dbReference type="PANTHER" id="PTHR24093">
    <property type="entry name" value="CATION TRANSPORTING ATPASE"/>
    <property type="match status" value="1"/>
</dbReference>
<reference evidence="13 14" key="1">
    <citation type="submission" date="2024-02" db="EMBL/GenBank/DDBJ databases">
        <authorList>
            <person name="Vignale AGUSTIN F."/>
            <person name="Sosa J E."/>
            <person name="Modenutti C."/>
        </authorList>
    </citation>
    <scope>NUCLEOTIDE SEQUENCE [LARGE SCALE GENOMIC DNA]</scope>
</reference>
<dbReference type="Pfam" id="PF00690">
    <property type="entry name" value="Cation_ATPase_N"/>
    <property type="match status" value="1"/>
</dbReference>
<dbReference type="PRINTS" id="PR00119">
    <property type="entry name" value="CATATPASE"/>
</dbReference>
<keyword evidence="6 9" id="KW-1133">Transmembrane helix</keyword>
<feature type="transmembrane region" description="Helical" evidence="9">
    <location>
        <begin position="963"/>
        <end position="987"/>
    </location>
</feature>
<feature type="domain" description="Cation-transporting P-type ATPase N-terminal" evidence="12">
    <location>
        <begin position="65"/>
        <end position="137"/>
    </location>
</feature>
<protein>
    <recommendedName>
        <fullName evidence="15">Calcium-transporting ATPase</fullName>
    </recommendedName>
</protein>
<dbReference type="EMBL" id="CAUOFW020001922">
    <property type="protein sequence ID" value="CAK9149685.1"/>
    <property type="molecule type" value="Genomic_DNA"/>
</dbReference>
<feature type="region of interest" description="Disordered" evidence="8">
    <location>
        <begin position="1"/>
        <end position="30"/>
    </location>
</feature>
<keyword evidence="2 9" id="KW-0812">Transmembrane</keyword>
<dbReference type="AlphaFoldDB" id="A0ABC8S1M1"/>
<feature type="domain" description="Cation-transporting P-type ATPase C-terminal" evidence="11">
    <location>
        <begin position="839"/>
        <end position="1016"/>
    </location>
</feature>
<dbReference type="GO" id="GO:0016020">
    <property type="term" value="C:membrane"/>
    <property type="evidence" value="ECO:0007669"/>
    <property type="project" value="UniProtKB-SubCell"/>
</dbReference>
<dbReference type="InterPro" id="IPR059000">
    <property type="entry name" value="ATPase_P-type_domA"/>
</dbReference>
<dbReference type="Gene3D" id="2.70.150.10">
    <property type="entry name" value="Calcium-transporting ATPase, cytoplasmic transduction domain A"/>
    <property type="match status" value="1"/>
</dbReference>
<keyword evidence="7 9" id="KW-0472">Membrane</keyword>
<evidence type="ECO:0000256" key="7">
    <source>
        <dbReference type="ARBA" id="ARBA00023136"/>
    </source>
</evidence>
<dbReference type="InterPro" id="IPR004014">
    <property type="entry name" value="ATPase_P-typ_cation-transptr_N"/>
</dbReference>
<comment type="subcellular location">
    <subcellularLocation>
        <location evidence="1">Membrane</location>
    </subcellularLocation>
</comment>
<organism evidence="13 14">
    <name type="scientific">Ilex paraguariensis</name>
    <name type="common">yerba mate</name>
    <dbReference type="NCBI Taxonomy" id="185542"/>
    <lineage>
        <taxon>Eukaryota</taxon>
        <taxon>Viridiplantae</taxon>
        <taxon>Streptophyta</taxon>
        <taxon>Embryophyta</taxon>
        <taxon>Tracheophyta</taxon>
        <taxon>Spermatophyta</taxon>
        <taxon>Magnoliopsida</taxon>
        <taxon>eudicotyledons</taxon>
        <taxon>Gunneridae</taxon>
        <taxon>Pentapetalae</taxon>
        <taxon>asterids</taxon>
        <taxon>campanulids</taxon>
        <taxon>Aquifoliales</taxon>
        <taxon>Aquifoliaceae</taxon>
        <taxon>Ilex</taxon>
    </lineage>
</organism>
<dbReference type="InterPro" id="IPR008250">
    <property type="entry name" value="ATPase_P-typ_transduc_dom_A_sf"/>
</dbReference>
<dbReference type="InterPro" id="IPR036412">
    <property type="entry name" value="HAD-like_sf"/>
</dbReference>
<dbReference type="InterPro" id="IPR023298">
    <property type="entry name" value="ATPase_P-typ_TM_dom_sf"/>
</dbReference>
<dbReference type="SUPFAM" id="SSF56784">
    <property type="entry name" value="HAD-like"/>
    <property type="match status" value="1"/>
</dbReference>
<dbReference type="Pfam" id="PF13246">
    <property type="entry name" value="Cation_ATPase"/>
    <property type="match status" value="1"/>
</dbReference>
<keyword evidence="4" id="KW-0106">Calcium</keyword>
<keyword evidence="5" id="KW-0460">Magnesium</keyword>
<dbReference type="Pfam" id="PF00122">
    <property type="entry name" value="E1-E2_ATPase"/>
    <property type="match status" value="1"/>
</dbReference>
<comment type="caution">
    <text evidence="13">The sequence shown here is derived from an EMBL/GenBank/DDBJ whole genome shotgun (WGS) entry which is preliminary data.</text>
</comment>
<keyword evidence="14" id="KW-1185">Reference proteome</keyword>
<dbReference type="InterPro" id="IPR023299">
    <property type="entry name" value="ATPase_P-typ_cyto_dom_N"/>
</dbReference>
<evidence type="ECO:0000256" key="8">
    <source>
        <dbReference type="SAM" id="MobiDB-lite"/>
    </source>
</evidence>
<evidence type="ECO:0000256" key="9">
    <source>
        <dbReference type="SAM" id="Phobius"/>
    </source>
</evidence>